<evidence type="ECO:0000313" key="2">
    <source>
        <dbReference type="EMBL" id="KFD61132.1"/>
    </source>
</evidence>
<sequence>MDAHRTPLQPPYKGPYKVLKRGPKSFLLDLESGPDSISVDRLKPAFLPASDPDAIEIASRPTTTRFGRESRPRRDLPTNPLSENLGGRCGDPVSYRTLSYLSISSTGAILLLSPSVGAIQLDLTDLT</sequence>
<feature type="compositionally biased region" description="Basic and acidic residues" evidence="1">
    <location>
        <begin position="66"/>
        <end position="76"/>
    </location>
</feature>
<dbReference type="AlphaFoldDB" id="A0A085MV86"/>
<feature type="region of interest" description="Disordered" evidence="1">
    <location>
        <begin position="61"/>
        <end position="88"/>
    </location>
</feature>
<dbReference type="EMBL" id="KL367634">
    <property type="protein sequence ID" value="KFD61132.1"/>
    <property type="molecule type" value="Genomic_DNA"/>
</dbReference>
<dbReference type="Proteomes" id="UP000030758">
    <property type="component" value="Unassembled WGS sequence"/>
</dbReference>
<evidence type="ECO:0000256" key="1">
    <source>
        <dbReference type="SAM" id="MobiDB-lite"/>
    </source>
</evidence>
<protein>
    <submittedName>
        <fullName evidence="2">Uncharacterized protein</fullName>
    </submittedName>
</protein>
<gene>
    <name evidence="2" type="ORF">M514_12237</name>
</gene>
<reference evidence="2" key="1">
    <citation type="journal article" date="2014" name="Nat. Genet.">
        <title>Genome and transcriptome of the porcine whipworm Trichuris suis.</title>
        <authorList>
            <person name="Jex A.R."/>
            <person name="Nejsum P."/>
            <person name="Schwarz E.M."/>
            <person name="Hu L."/>
            <person name="Young N.D."/>
            <person name="Hall R.S."/>
            <person name="Korhonen P.K."/>
            <person name="Liao S."/>
            <person name="Thamsborg S."/>
            <person name="Xia J."/>
            <person name="Xu P."/>
            <person name="Wang S."/>
            <person name="Scheerlinck J.P."/>
            <person name="Hofmann A."/>
            <person name="Sternberg P.W."/>
            <person name="Wang J."/>
            <person name="Gasser R.B."/>
        </authorList>
    </citation>
    <scope>NUCLEOTIDE SEQUENCE [LARGE SCALE GENOMIC DNA]</scope>
    <source>
        <strain evidence="2">DCEP-RM93F</strain>
    </source>
</reference>
<organism evidence="2">
    <name type="scientific">Trichuris suis</name>
    <name type="common">pig whipworm</name>
    <dbReference type="NCBI Taxonomy" id="68888"/>
    <lineage>
        <taxon>Eukaryota</taxon>
        <taxon>Metazoa</taxon>
        <taxon>Ecdysozoa</taxon>
        <taxon>Nematoda</taxon>
        <taxon>Enoplea</taxon>
        <taxon>Dorylaimia</taxon>
        <taxon>Trichinellida</taxon>
        <taxon>Trichuridae</taxon>
        <taxon>Trichuris</taxon>
    </lineage>
</organism>
<name>A0A085MV86_9BILA</name>
<proteinExistence type="predicted"/>
<accession>A0A085MV86</accession>